<keyword evidence="3" id="KW-1185">Reference proteome</keyword>
<feature type="compositionally biased region" description="Basic and acidic residues" evidence="1">
    <location>
        <begin position="29"/>
        <end position="40"/>
    </location>
</feature>
<reference evidence="2 3" key="1">
    <citation type="submission" date="2019-06" db="EMBL/GenBank/DDBJ databases">
        <title>Sequencing the genomes of 1000 actinobacteria strains.</title>
        <authorList>
            <person name="Klenk H.-P."/>
        </authorList>
    </citation>
    <scope>NUCLEOTIDE SEQUENCE [LARGE SCALE GENOMIC DNA]</scope>
    <source>
        <strain evidence="2 3">DSM 18935</strain>
    </source>
</reference>
<dbReference type="Proteomes" id="UP000315628">
    <property type="component" value="Unassembled WGS sequence"/>
</dbReference>
<proteinExistence type="predicted"/>
<organism evidence="2 3">
    <name type="scientific">Marihabitans asiaticum</name>
    <dbReference type="NCBI Taxonomy" id="415218"/>
    <lineage>
        <taxon>Bacteria</taxon>
        <taxon>Bacillati</taxon>
        <taxon>Actinomycetota</taxon>
        <taxon>Actinomycetes</taxon>
        <taxon>Micrococcales</taxon>
        <taxon>Intrasporangiaceae</taxon>
        <taxon>Marihabitans</taxon>
    </lineage>
</organism>
<evidence type="ECO:0000256" key="1">
    <source>
        <dbReference type="SAM" id="MobiDB-lite"/>
    </source>
</evidence>
<sequence>MSENEKKTAERQERGEDRPAVEPDTVSDPAKDDDTGRNWTDEGGAMPQGPATDEDAADHD</sequence>
<name>A0A560WAR5_9MICO</name>
<evidence type="ECO:0000313" key="3">
    <source>
        <dbReference type="Proteomes" id="UP000315628"/>
    </source>
</evidence>
<comment type="caution">
    <text evidence="2">The sequence shown here is derived from an EMBL/GenBank/DDBJ whole genome shotgun (WGS) entry which is preliminary data.</text>
</comment>
<feature type="region of interest" description="Disordered" evidence="1">
    <location>
        <begin position="1"/>
        <end position="60"/>
    </location>
</feature>
<dbReference type="RefSeq" id="WP_144857547.1">
    <property type="nucleotide sequence ID" value="NZ_BAAAYT010000002.1"/>
</dbReference>
<accession>A0A560WAR5</accession>
<dbReference type="AlphaFoldDB" id="A0A560WAR5"/>
<protein>
    <submittedName>
        <fullName evidence="2">Uncharacterized protein</fullName>
    </submittedName>
</protein>
<feature type="compositionally biased region" description="Basic and acidic residues" evidence="1">
    <location>
        <begin position="1"/>
        <end position="21"/>
    </location>
</feature>
<gene>
    <name evidence="2" type="ORF">FB557_2130</name>
</gene>
<evidence type="ECO:0000313" key="2">
    <source>
        <dbReference type="EMBL" id="TWD14706.1"/>
    </source>
</evidence>
<dbReference type="EMBL" id="VIUW01000003">
    <property type="protein sequence ID" value="TWD14706.1"/>
    <property type="molecule type" value="Genomic_DNA"/>
</dbReference>
<dbReference type="OrthoDB" id="5125216at2"/>